<proteinExistence type="predicted"/>
<organism evidence="2 3">
    <name type="scientific">Stentor coeruleus</name>
    <dbReference type="NCBI Taxonomy" id="5963"/>
    <lineage>
        <taxon>Eukaryota</taxon>
        <taxon>Sar</taxon>
        <taxon>Alveolata</taxon>
        <taxon>Ciliophora</taxon>
        <taxon>Postciliodesmatophora</taxon>
        <taxon>Heterotrichea</taxon>
        <taxon>Heterotrichida</taxon>
        <taxon>Stentoridae</taxon>
        <taxon>Stentor</taxon>
    </lineage>
</organism>
<feature type="coiled-coil region" evidence="1">
    <location>
        <begin position="596"/>
        <end position="668"/>
    </location>
</feature>
<dbReference type="AlphaFoldDB" id="A0A1R2D0S4"/>
<keyword evidence="3" id="KW-1185">Reference proteome</keyword>
<feature type="coiled-coil region" evidence="1">
    <location>
        <begin position="212"/>
        <end position="246"/>
    </location>
</feature>
<comment type="caution">
    <text evidence="2">The sequence shown here is derived from an EMBL/GenBank/DDBJ whole genome shotgun (WGS) entry which is preliminary data.</text>
</comment>
<dbReference type="Proteomes" id="UP000187209">
    <property type="component" value="Unassembled WGS sequence"/>
</dbReference>
<evidence type="ECO:0000256" key="1">
    <source>
        <dbReference type="SAM" id="Coils"/>
    </source>
</evidence>
<protein>
    <submittedName>
        <fullName evidence="2">Uncharacterized protein</fullName>
    </submittedName>
</protein>
<keyword evidence="1" id="KW-0175">Coiled coil</keyword>
<reference evidence="2 3" key="1">
    <citation type="submission" date="2016-11" db="EMBL/GenBank/DDBJ databases">
        <title>The macronuclear genome of Stentor coeruleus: a giant cell with tiny introns.</title>
        <authorList>
            <person name="Slabodnick M."/>
            <person name="Ruby J.G."/>
            <person name="Reiff S.B."/>
            <person name="Swart E.C."/>
            <person name="Gosai S."/>
            <person name="Prabakaran S."/>
            <person name="Witkowska E."/>
            <person name="Larue G.E."/>
            <person name="Fisher S."/>
            <person name="Freeman R.M."/>
            <person name="Gunawardena J."/>
            <person name="Chu W."/>
            <person name="Stover N.A."/>
            <person name="Gregory B.D."/>
            <person name="Nowacki M."/>
            <person name="Derisi J."/>
            <person name="Roy S.W."/>
            <person name="Marshall W.F."/>
            <person name="Sood P."/>
        </authorList>
    </citation>
    <scope>NUCLEOTIDE SEQUENCE [LARGE SCALE GENOMIC DNA]</scope>
    <source>
        <strain evidence="2">WM001</strain>
    </source>
</reference>
<evidence type="ECO:0000313" key="3">
    <source>
        <dbReference type="Proteomes" id="UP000187209"/>
    </source>
</evidence>
<evidence type="ECO:0000313" key="2">
    <source>
        <dbReference type="EMBL" id="OMJ94823.1"/>
    </source>
</evidence>
<gene>
    <name evidence="2" type="ORF">SteCoe_1842</name>
</gene>
<dbReference type="EMBL" id="MPUH01000020">
    <property type="protein sequence ID" value="OMJ94823.1"/>
    <property type="molecule type" value="Genomic_DNA"/>
</dbReference>
<feature type="coiled-coil region" evidence="1">
    <location>
        <begin position="355"/>
        <end position="396"/>
    </location>
</feature>
<feature type="coiled-coil region" evidence="1">
    <location>
        <begin position="757"/>
        <end position="791"/>
    </location>
</feature>
<accession>A0A1R2D0S4</accession>
<sequence>MDPQAISNADSSLRYLGFLLENQHVMEHEIAELASLKSVFKSLEDSLNSSVYFYKSQLEKADIQNKGLVESLNSIKGSLTNKIKDLTEKLMKSSESECFHKEKIERLSIQLEFERKQKQEISTLFKSSQEKIAEMELANSNSLTHFYLDKQKLLNEHLEEVKILTDTIKAKDKEIEELSKFKAQFDNHICQEEKADQGEIDIFYPIADCENAIKVSQNLLKLQNKFQRLEEENHKLHESISGLLDDIEYKVPLIHHQKLEFEKIAKAYETLKRDYQDCQTKQPLKDENIEKMKKELECTILENKELKSKITLLVKENYTIIRENHKLINKSDANISNFESFQSYIDKYSSIVQVNEKITEEKSALTNKIIASEAEIKKFKNIFENYEKEISLLKIRLGIYEKTQNSNLNFSSSFEKYVSNLELEKKTEELNFCKQKLEESLKESADLRVKLSDYSERYKNLTGKFENLSQELFKAQTKTFTNPFPLQTPQIHNKPIEKHQECVLECEKKTAELLQDKAECVDLISNLQKEIISVKQAWIEEVTRLRSENELLLIQNNFNEYAKVQDELGKSRSSLREFRYLLAISEKELLEEKTKRIHAENNLNFMRGALANIEKEKMETADYTALFKRNEELTKQIEELNRQCKSLKEELEKNTFEYEKSLNIAKQAFVKEKDISDLSQKNLKQVLHAFAEVCNKYEIKAQECASLGSYIEEKLSQSKEFQALLTSNQVDSSGIRYICSMFHKKVDSFLNIQDKETKKICQQIEVLRKKLEEAKLKLQASEKLNQELVEKAKSSEILSKNPEALCKMVSLIYKSSKALRSHC</sequence>
<dbReference type="OrthoDB" id="343070at2759"/>
<name>A0A1R2D0S4_9CILI</name>
<feature type="coiled-coil region" evidence="1">
    <location>
        <begin position="423"/>
        <end position="478"/>
    </location>
</feature>